<dbReference type="GO" id="GO:0016746">
    <property type="term" value="F:acyltransferase activity"/>
    <property type="evidence" value="ECO:0007669"/>
    <property type="project" value="InterPro"/>
</dbReference>
<dbReference type="PANTHER" id="PTHR33406">
    <property type="entry name" value="MEMBRANE PROTEIN MJ1562-RELATED"/>
    <property type="match status" value="1"/>
</dbReference>
<keyword evidence="2" id="KW-1003">Cell membrane</keyword>
<feature type="transmembrane region" description="Helical" evidence="6">
    <location>
        <begin position="387"/>
        <end position="410"/>
    </location>
</feature>
<dbReference type="Pfam" id="PF01553">
    <property type="entry name" value="Acyltransferase"/>
    <property type="match status" value="1"/>
</dbReference>
<name>A0A1G5H6M8_9FLAO</name>
<comment type="subcellular location">
    <subcellularLocation>
        <location evidence="1">Cell membrane</location>
        <topology evidence="1">Multi-pass membrane protein</topology>
    </subcellularLocation>
</comment>
<feature type="transmembrane region" description="Helical" evidence="6">
    <location>
        <begin position="295"/>
        <end position="315"/>
    </location>
</feature>
<evidence type="ECO:0000256" key="2">
    <source>
        <dbReference type="ARBA" id="ARBA00022475"/>
    </source>
</evidence>
<protein>
    <recommendedName>
        <fullName evidence="7">Fido domain-containing protein</fullName>
    </recommendedName>
</protein>
<dbReference type="InterPro" id="IPR002123">
    <property type="entry name" value="Plipid/glycerol_acylTrfase"/>
</dbReference>
<keyword evidence="9" id="KW-1185">Reference proteome</keyword>
<dbReference type="Gene3D" id="1.20.1640.10">
    <property type="entry name" value="Multidrug efflux transporter AcrB transmembrane domain"/>
    <property type="match status" value="2"/>
</dbReference>
<dbReference type="GO" id="GO:0005886">
    <property type="term" value="C:plasma membrane"/>
    <property type="evidence" value="ECO:0007669"/>
    <property type="project" value="UniProtKB-SubCell"/>
</dbReference>
<dbReference type="SUPFAM" id="SSF69593">
    <property type="entry name" value="Glycerol-3-phosphate (1)-acyltransferase"/>
    <property type="match status" value="1"/>
</dbReference>
<evidence type="ECO:0000256" key="1">
    <source>
        <dbReference type="ARBA" id="ARBA00004651"/>
    </source>
</evidence>
<sequence length="1223" mass="137001">MHRLFYAIHSFVDRNKVLSVGIFAALLLVLGLLASRIRFSEDITKLIPTSQNADVATKVFRQVNFADKITVTIHATGDATVDDLTAYAEAFVDSTQVQCAPYINGIQGRVDEDNIAQTMDFVQANLPLFLDEEDYKTINAKLSRDSVAAAVQGNYKSLMSPSGIVTRDFILHDPLGLSLIGLKKLQQLNIGDEFALENGYVVTNDKKKLLLFLSPKFASSETEQNTLFAEKLYAIRDHLNAQFKGKAQANYFGSALIAVANAKQIKSDIIWSTSIAMTALMLILILFYRRIFIPLIIFLPTLFGALFSVALLYVLKGTISAISLGIGSILIGITIDYSLHILTHYKHNSDVKTLYKDITMPLIMSSSTTAIAFLCLLFVHSDALQDLGIFAASITLSSAVFSLVFVPHLYRPKQDNFGHQRNWIDRFAGFSFHKNKWLIGGCLAVIVACFFTYDKVSFNNDLSQLNFVPPDIKAAEKELEQNTNLTSKSIYLAAYGNSLDSVLDINRRLFAELKGQKETGKLLNFSSIGGIVSSQAEQQQKIDRWQQFWDAQKKQSVTNALVAEGAQLGFKPNTYQRFFDRLDTPFQPIPTTAFKELPAMQLQEFLAQKNGFYTISTLVKVSDAQRNALVQRIAHKPNVLAIDRQQMNETFLGNLKVDFNRLVNYSFLAVVLVLFFFFRRIELVLVATVPIVVTAIVTAGIMGMFDIQFNIFSMIVCTLVFGHGVDFSIFMTSALQKQHTNGQNELAIYRTSIILAVITTILGIGALVFAKHPALKSISAISLVGVLAALVVTFIFYPLLFRAVISGRTEKGNPPFGILTFAHSMVSFTYYGLGGALTSVLSLLVRIVPANPKKKLLAFKWIMAKFIASVLYTNLFVKKKVNNPRGETFEKPAVIIANHTSFLDTLALGMVTHRMIYLVNDWVYNSPVFGPAVRAAGFYPVSAGIEEGVEHLRKKVEQGFSLVVFPEGTRSMSNHIHRFHKGAFFLAEQFQLDILPITIHGNSETLPKGDFIIYDGSITVDVLERIGIDDARFGGDYVERTKKINTFFRSEFKQIRRRIEGPDYFKKMLLYSFDYKEWPVVSAVKKDVKANLDSYFELNRWLGEKDKILHMADDFGQLDVYLTLQEPTRKVTSFIGDGEKRAVAKTNYIAGKRHLRYVDSLSETIGQTFDVLLISTPRDFDLVADLPNKVVVWQSPEIVSQLVIMGYESVYEHPSFTVLTRKS</sequence>
<keyword evidence="4 6" id="KW-1133">Transmembrane helix</keyword>
<feature type="transmembrane region" description="Helical" evidence="6">
    <location>
        <begin position="747"/>
        <end position="769"/>
    </location>
</feature>
<dbReference type="Pfam" id="PF03176">
    <property type="entry name" value="MMPL"/>
    <property type="match status" value="1"/>
</dbReference>
<gene>
    <name evidence="8" type="ORF">SAMN02927903_01791</name>
</gene>
<reference evidence="8 9" key="1">
    <citation type="submission" date="2016-10" db="EMBL/GenBank/DDBJ databases">
        <authorList>
            <person name="de Groot N.N."/>
        </authorList>
    </citation>
    <scope>NUCLEOTIDE SEQUENCE [LARGE SCALE GENOMIC DNA]</scope>
    <source>
        <strain evidence="8 9">CGMCC 1.7031</strain>
    </source>
</reference>
<dbReference type="EMBL" id="FMVF01000007">
    <property type="protein sequence ID" value="SCY59453.1"/>
    <property type="molecule type" value="Genomic_DNA"/>
</dbReference>
<feature type="transmembrane region" description="Helical" evidence="6">
    <location>
        <begin position="437"/>
        <end position="453"/>
    </location>
</feature>
<proteinExistence type="predicted"/>
<dbReference type="Proteomes" id="UP000199354">
    <property type="component" value="Unassembled WGS sequence"/>
</dbReference>
<evidence type="ECO:0000256" key="3">
    <source>
        <dbReference type="ARBA" id="ARBA00022692"/>
    </source>
</evidence>
<evidence type="ECO:0000256" key="6">
    <source>
        <dbReference type="SAM" id="Phobius"/>
    </source>
</evidence>
<feature type="transmembrane region" description="Helical" evidence="6">
    <location>
        <begin position="781"/>
        <end position="804"/>
    </location>
</feature>
<dbReference type="AlphaFoldDB" id="A0A1G5H6M8"/>
<dbReference type="InterPro" id="IPR003812">
    <property type="entry name" value="Fido"/>
</dbReference>
<dbReference type="PROSITE" id="PS51459">
    <property type="entry name" value="FIDO"/>
    <property type="match status" value="1"/>
</dbReference>
<feature type="transmembrane region" description="Helical" evidence="6">
    <location>
        <begin position="321"/>
        <end position="342"/>
    </location>
</feature>
<feature type="transmembrane region" description="Helical" evidence="6">
    <location>
        <begin position="857"/>
        <end position="877"/>
    </location>
</feature>
<feature type="transmembrane region" description="Helical" evidence="6">
    <location>
        <begin position="816"/>
        <end position="845"/>
    </location>
</feature>
<evidence type="ECO:0000313" key="9">
    <source>
        <dbReference type="Proteomes" id="UP000199354"/>
    </source>
</evidence>
<feature type="transmembrane region" description="Helical" evidence="6">
    <location>
        <begin position="362"/>
        <end position="381"/>
    </location>
</feature>
<dbReference type="SUPFAM" id="SSF82866">
    <property type="entry name" value="Multidrug efflux transporter AcrB transmembrane domain"/>
    <property type="match status" value="2"/>
</dbReference>
<feature type="domain" description="Fido" evidence="7">
    <location>
        <begin position="1"/>
        <end position="68"/>
    </location>
</feature>
<accession>A0A1G5H6M8</accession>
<dbReference type="InterPro" id="IPR050545">
    <property type="entry name" value="Mycobact_MmpL"/>
</dbReference>
<evidence type="ECO:0000256" key="4">
    <source>
        <dbReference type="ARBA" id="ARBA00022989"/>
    </source>
</evidence>
<dbReference type="RefSeq" id="WP_091142058.1">
    <property type="nucleotide sequence ID" value="NZ_FMVF01000007.1"/>
</dbReference>
<dbReference type="PANTHER" id="PTHR33406:SF13">
    <property type="entry name" value="MEMBRANE PROTEIN YDFJ"/>
    <property type="match status" value="1"/>
</dbReference>
<keyword evidence="3 6" id="KW-0812">Transmembrane</keyword>
<organism evidence="8 9">
    <name type="scientific">Flavobacterium caeni</name>
    <dbReference type="NCBI Taxonomy" id="490189"/>
    <lineage>
        <taxon>Bacteria</taxon>
        <taxon>Pseudomonadati</taxon>
        <taxon>Bacteroidota</taxon>
        <taxon>Flavobacteriia</taxon>
        <taxon>Flavobacteriales</taxon>
        <taxon>Flavobacteriaceae</taxon>
        <taxon>Flavobacterium</taxon>
    </lineage>
</organism>
<feature type="transmembrane region" description="Helical" evidence="6">
    <location>
        <begin position="269"/>
        <end position="288"/>
    </location>
</feature>
<keyword evidence="5 6" id="KW-0472">Membrane</keyword>
<feature type="transmembrane region" description="Helical" evidence="6">
    <location>
        <begin position="711"/>
        <end position="735"/>
    </location>
</feature>
<dbReference type="CDD" id="cd07989">
    <property type="entry name" value="LPLAT_AGPAT-like"/>
    <property type="match status" value="1"/>
</dbReference>
<evidence type="ECO:0000256" key="5">
    <source>
        <dbReference type="ARBA" id="ARBA00023136"/>
    </source>
</evidence>
<dbReference type="InterPro" id="IPR004869">
    <property type="entry name" value="MMPL_dom"/>
</dbReference>
<dbReference type="STRING" id="490189.SAMN02927903_01791"/>
<feature type="transmembrane region" description="Helical" evidence="6">
    <location>
        <begin position="662"/>
        <end position="678"/>
    </location>
</feature>
<dbReference type="OrthoDB" id="9803035at2"/>
<evidence type="ECO:0000313" key="8">
    <source>
        <dbReference type="EMBL" id="SCY59453.1"/>
    </source>
</evidence>
<feature type="transmembrane region" description="Helical" evidence="6">
    <location>
        <begin position="683"/>
        <end position="705"/>
    </location>
</feature>
<evidence type="ECO:0000259" key="7">
    <source>
        <dbReference type="PROSITE" id="PS51459"/>
    </source>
</evidence>
<dbReference type="SMART" id="SM00563">
    <property type="entry name" value="PlsC"/>
    <property type="match status" value="1"/>
</dbReference>